<evidence type="ECO:0000256" key="11">
    <source>
        <dbReference type="ARBA" id="ARBA00023306"/>
    </source>
</evidence>
<proteinExistence type="inferred from homology"/>
<dbReference type="InterPro" id="IPR036277">
    <property type="entry name" value="SMC_hinge_sf"/>
</dbReference>
<dbReference type="InterPro" id="IPR010935">
    <property type="entry name" value="SMC_hinge"/>
</dbReference>
<keyword evidence="4" id="KW-0158">Chromosome</keyword>
<feature type="region of interest" description="Disordered" evidence="14">
    <location>
        <begin position="409"/>
        <end position="437"/>
    </location>
</feature>
<protein>
    <recommendedName>
        <fullName evidence="12">Structural maintenance of chromosomes protein</fullName>
    </recommendedName>
</protein>
<dbReference type="Gene3D" id="1.20.1060.20">
    <property type="match status" value="1"/>
</dbReference>
<feature type="coiled-coil region" evidence="13">
    <location>
        <begin position="1024"/>
        <end position="1093"/>
    </location>
</feature>
<keyword evidence="17" id="KW-1185">Reference proteome</keyword>
<dbReference type="InterPro" id="IPR024704">
    <property type="entry name" value="SMC"/>
</dbReference>
<dbReference type="PANTHER" id="PTHR18937">
    <property type="entry name" value="STRUCTURAL MAINTENANCE OF CHROMOSOMES SMC FAMILY MEMBER"/>
    <property type="match status" value="1"/>
</dbReference>
<keyword evidence="6" id="KW-0547">Nucleotide-binding</keyword>
<dbReference type="CDD" id="cd03275">
    <property type="entry name" value="ABC_SMC1_euk"/>
    <property type="match status" value="1"/>
</dbReference>
<evidence type="ECO:0000313" key="16">
    <source>
        <dbReference type="EMBL" id="KAK2187534.1"/>
    </source>
</evidence>
<keyword evidence="11" id="KW-0131">Cell cycle</keyword>
<dbReference type="Pfam" id="PF02463">
    <property type="entry name" value="SMC_N"/>
    <property type="match status" value="1"/>
</dbReference>
<sequence>MDAISFVLGEKTSNLRVKRLGDLIHGAPIGKPAANRASVTAVYVADDGTKIHFSRIIHGSTSDYKIDGKSVKMDEYAGALEKIGILMKSKNFLVFQGQVESIAMKNAKERTAMFEEMSRSGELSEEYEKAKAEMLKAEEDTQFNYHKKRGIAAEKKEAKMEKDEAERYQRLKNQLVDRQVELQLFKLYHNEQEIDGLAGELSSKNQQLQKEVRKRDKVEEGLKEKKKEAGKMSRELTKIEQRLKESDVELNKKRPQYIKAKEKSSHMVKKLEAAKKSLKAAMKTYDSHQHDIEELEKELEEVQQKRQEFEEQIEEESQSQGRDVMLEESQVRLEDIQVRSKESQVRSKESGEVGRESGEVRGESDEVGRESGEVGRESGEVGRECVNEPRVVLQVKMYHHLKEEASKRATAYTQELDTISREQKTDQDRLDNEQRKKSELLARINQKEHEMEENSRRIEKLNDYIRTSRQAVDEQKKIEAQLVIEVDTARSRMSQIQQELEVVVEQLGEAKVDKHESARAAKKAELIDNLKRLFPGVYGRLIDLCEPSHKKYQVAVTKVLGKYMDAIACDSEKTAKDCIQYMKEQRIAPETFLPLDYVEVRPVNEKLREIQDPRNVKLVVDVIRYEPACIKKALLFACGNALVCETVDDARKVAFGLRERHKSVALDGTLFQKSGIISGGASDLKAKARRWDEKMLNQLKQRKEKLSDELKEQMKKKRKESELNTIRSQIKGLETRLKYSMTDRDSTQNKQLYQNEKDLDMYKKKLESLEPLLENIEQVMAERGERIHSVREKMNTVEDELFGEFCAEIGVDNISTKERELLVQESRAKKRLEFDNQKMKLLNQLEYEKSRDIQANVRKWEGMVRDDERELEKLKKEEQKMMKVIDEEMQGQERLKTQRLMQRSQLDDFEGEVSEIRKRMQAQQKEVNSVQKSITALETKLEHKRADRHALLKACKMEDIRLPLTHGSMDEISEGGEASSQPDSSDTPVDSMSSYGARAIYEREARILINYDQLNDDYKDLLDSGEVKKALDQLNKQISDMQATLQRINAPNMKAMEKLDGVKERFQETSEEFENARRRAKRAKQVFEKIRKERFDRFMQCFEHVSNRIDDIYKALAKNQSAQAFLGPENAEEPYLDGVNYNCVAPGKRFRPMDNLSGGEKTVAALALLFAIHSYQPAPFFVLDEIDAALDNTNIGKVASYIQEQSENDFQCIVISLKEEFYNHSDALIGIYPEQGECLVSQVLSIDLCEYPDLDRPVSQSYPMHR</sequence>
<keyword evidence="8" id="KW-0067">ATP-binding</keyword>
<dbReference type="SMART" id="SM00968">
    <property type="entry name" value="SMC_hinge"/>
    <property type="match status" value="1"/>
</dbReference>
<feature type="coiled-coil region" evidence="13">
    <location>
        <begin position="120"/>
        <end position="178"/>
    </location>
</feature>
<feature type="compositionally biased region" description="Basic and acidic residues" evidence="14">
    <location>
        <begin position="418"/>
        <end position="437"/>
    </location>
</feature>
<dbReference type="GO" id="GO:0005654">
    <property type="term" value="C:nucleoplasm"/>
    <property type="evidence" value="ECO:0007669"/>
    <property type="project" value="UniProtKB-ARBA"/>
</dbReference>
<feature type="compositionally biased region" description="Basic and acidic residues" evidence="14">
    <location>
        <begin position="300"/>
        <end position="309"/>
    </location>
</feature>
<organism evidence="16 17">
    <name type="scientific">Ridgeia piscesae</name>
    <name type="common">Tubeworm</name>
    <dbReference type="NCBI Taxonomy" id="27915"/>
    <lineage>
        <taxon>Eukaryota</taxon>
        <taxon>Metazoa</taxon>
        <taxon>Spiralia</taxon>
        <taxon>Lophotrochozoa</taxon>
        <taxon>Annelida</taxon>
        <taxon>Polychaeta</taxon>
        <taxon>Sedentaria</taxon>
        <taxon>Canalipalpata</taxon>
        <taxon>Sabellida</taxon>
        <taxon>Siboglinidae</taxon>
        <taxon>Ridgeia</taxon>
    </lineage>
</organism>
<accession>A0AAD9UFM3</accession>
<evidence type="ECO:0000256" key="2">
    <source>
        <dbReference type="ARBA" id="ARBA00004286"/>
    </source>
</evidence>
<dbReference type="Proteomes" id="UP001209878">
    <property type="component" value="Unassembled WGS sequence"/>
</dbReference>
<dbReference type="InterPro" id="IPR027417">
    <property type="entry name" value="P-loop_NTPase"/>
</dbReference>
<evidence type="ECO:0000256" key="13">
    <source>
        <dbReference type="SAM" id="Coils"/>
    </source>
</evidence>
<evidence type="ECO:0000256" key="5">
    <source>
        <dbReference type="ARBA" id="ARBA00022618"/>
    </source>
</evidence>
<dbReference type="FunFam" id="3.30.70.1620:FF:000001">
    <property type="entry name" value="Structural maintenance of chromosomes 1B"/>
    <property type="match status" value="1"/>
</dbReference>
<dbReference type="FunFam" id="3.40.50.300:FF:000562">
    <property type="entry name" value="Structural maintenance of chromosomes protein"/>
    <property type="match status" value="1"/>
</dbReference>
<evidence type="ECO:0000256" key="8">
    <source>
        <dbReference type="ARBA" id="ARBA00022840"/>
    </source>
</evidence>
<evidence type="ECO:0000256" key="4">
    <source>
        <dbReference type="ARBA" id="ARBA00022454"/>
    </source>
</evidence>
<name>A0AAD9UFM3_RIDPI</name>
<dbReference type="AlphaFoldDB" id="A0AAD9UFM3"/>
<dbReference type="Gene3D" id="3.40.50.300">
    <property type="entry name" value="P-loop containing nucleotide triphosphate hydrolases"/>
    <property type="match status" value="2"/>
</dbReference>
<keyword evidence="9 13" id="KW-0175">Coiled coil</keyword>
<dbReference type="PIRSF" id="PIRSF005719">
    <property type="entry name" value="SMC"/>
    <property type="match status" value="1"/>
</dbReference>
<dbReference type="Gene3D" id="3.30.70.1620">
    <property type="match status" value="1"/>
</dbReference>
<reference evidence="16" key="1">
    <citation type="journal article" date="2023" name="Mol. Biol. Evol.">
        <title>Third-Generation Sequencing Reveals the Adaptive Role of the Epigenome in Three Deep-Sea Polychaetes.</title>
        <authorList>
            <person name="Perez M."/>
            <person name="Aroh O."/>
            <person name="Sun Y."/>
            <person name="Lan Y."/>
            <person name="Juniper S.K."/>
            <person name="Young C.R."/>
            <person name="Angers B."/>
            <person name="Qian P.Y."/>
        </authorList>
    </citation>
    <scope>NUCLEOTIDE SEQUENCE</scope>
    <source>
        <strain evidence="16">R07B-5</strain>
    </source>
</reference>
<dbReference type="SUPFAM" id="SSF52540">
    <property type="entry name" value="P-loop containing nucleoside triphosphate hydrolases"/>
    <property type="match status" value="2"/>
</dbReference>
<dbReference type="SUPFAM" id="SSF75553">
    <property type="entry name" value="Smc hinge domain"/>
    <property type="match status" value="1"/>
</dbReference>
<evidence type="ECO:0000256" key="3">
    <source>
        <dbReference type="ARBA" id="ARBA00005597"/>
    </source>
</evidence>
<evidence type="ECO:0000256" key="1">
    <source>
        <dbReference type="ARBA" id="ARBA00004123"/>
    </source>
</evidence>
<comment type="subcellular location">
    <subcellularLocation>
        <location evidence="2">Chromosome</location>
    </subcellularLocation>
    <subcellularLocation>
        <location evidence="1 12">Nucleus</location>
    </subcellularLocation>
</comment>
<evidence type="ECO:0000256" key="6">
    <source>
        <dbReference type="ARBA" id="ARBA00022741"/>
    </source>
</evidence>
<evidence type="ECO:0000256" key="14">
    <source>
        <dbReference type="SAM" id="MobiDB-lite"/>
    </source>
</evidence>
<gene>
    <name evidence="16" type="ORF">NP493_162g02018</name>
</gene>
<feature type="coiled-coil region" evidence="13">
    <location>
        <begin position="689"/>
        <end position="736"/>
    </location>
</feature>
<dbReference type="InterPro" id="IPR003395">
    <property type="entry name" value="RecF/RecN/SMC_N"/>
</dbReference>
<evidence type="ECO:0000256" key="7">
    <source>
        <dbReference type="ARBA" id="ARBA00022776"/>
    </source>
</evidence>
<dbReference type="GO" id="GO:0005524">
    <property type="term" value="F:ATP binding"/>
    <property type="evidence" value="ECO:0007669"/>
    <property type="project" value="UniProtKB-KW"/>
</dbReference>
<feature type="compositionally biased region" description="Polar residues" evidence="14">
    <location>
        <begin position="978"/>
        <end position="992"/>
    </location>
</feature>
<evidence type="ECO:0000256" key="9">
    <source>
        <dbReference type="ARBA" id="ARBA00023054"/>
    </source>
</evidence>
<dbReference type="EMBL" id="JAODUO010000162">
    <property type="protein sequence ID" value="KAK2187534.1"/>
    <property type="molecule type" value="Genomic_DNA"/>
</dbReference>
<feature type="domain" description="SMC hinge" evidence="15">
    <location>
        <begin position="535"/>
        <end position="654"/>
    </location>
</feature>
<feature type="coiled-coil region" evidence="13">
    <location>
        <begin position="857"/>
        <end position="940"/>
    </location>
</feature>
<dbReference type="InterPro" id="IPR028468">
    <property type="entry name" value="Smc1_ABC"/>
</dbReference>
<dbReference type="PANTHER" id="PTHR18937:SF12">
    <property type="entry name" value="STRUCTURAL MAINTENANCE OF CHROMOSOMES PROTEIN"/>
    <property type="match status" value="1"/>
</dbReference>
<feature type="region of interest" description="Disordered" evidence="14">
    <location>
        <begin position="295"/>
        <end position="382"/>
    </location>
</feature>
<dbReference type="GO" id="GO:0016887">
    <property type="term" value="F:ATP hydrolysis activity"/>
    <property type="evidence" value="ECO:0007669"/>
    <property type="project" value="InterPro"/>
</dbReference>
<evidence type="ECO:0000256" key="10">
    <source>
        <dbReference type="ARBA" id="ARBA00023242"/>
    </source>
</evidence>
<feature type="compositionally biased region" description="Basic and acidic residues" evidence="14">
    <location>
        <begin position="210"/>
        <end position="237"/>
    </location>
</feature>
<dbReference type="GO" id="GO:0003677">
    <property type="term" value="F:DNA binding"/>
    <property type="evidence" value="ECO:0007669"/>
    <property type="project" value="TreeGrafter"/>
</dbReference>
<keyword evidence="7" id="KW-0498">Mitosis</keyword>
<feature type="region of interest" description="Disordered" evidence="14">
    <location>
        <begin position="968"/>
        <end position="992"/>
    </location>
</feature>
<dbReference type="GO" id="GO:0008278">
    <property type="term" value="C:cohesin complex"/>
    <property type="evidence" value="ECO:0007669"/>
    <property type="project" value="InterPro"/>
</dbReference>
<evidence type="ECO:0000259" key="15">
    <source>
        <dbReference type="SMART" id="SM00968"/>
    </source>
</evidence>
<dbReference type="GO" id="GO:0007062">
    <property type="term" value="P:sister chromatid cohesion"/>
    <property type="evidence" value="ECO:0007669"/>
    <property type="project" value="InterPro"/>
</dbReference>
<comment type="caution">
    <text evidence="16">The sequence shown here is derived from an EMBL/GenBank/DDBJ whole genome shotgun (WGS) entry which is preliminary data.</text>
</comment>
<feature type="compositionally biased region" description="Basic and acidic residues" evidence="14">
    <location>
        <begin position="329"/>
        <end position="382"/>
    </location>
</feature>
<comment type="similarity">
    <text evidence="3">Belongs to the SMC family. SMC1 subfamily.</text>
</comment>
<keyword evidence="10 12" id="KW-0539">Nucleus</keyword>
<evidence type="ECO:0000256" key="12">
    <source>
        <dbReference type="PIRNR" id="PIRNR005719"/>
    </source>
</evidence>
<evidence type="ECO:0000313" key="17">
    <source>
        <dbReference type="Proteomes" id="UP001209878"/>
    </source>
</evidence>
<keyword evidence="5" id="KW-0132">Cell division</keyword>
<dbReference type="GO" id="GO:0051301">
    <property type="term" value="P:cell division"/>
    <property type="evidence" value="ECO:0007669"/>
    <property type="project" value="UniProtKB-KW"/>
</dbReference>
<dbReference type="Pfam" id="PF06470">
    <property type="entry name" value="SMC_hinge"/>
    <property type="match status" value="1"/>
</dbReference>
<dbReference type="FunFam" id="1.20.1060.20:FF:000001">
    <property type="entry name" value="Structural maintenance of chromosomes 1A"/>
    <property type="match status" value="1"/>
</dbReference>
<feature type="region of interest" description="Disordered" evidence="14">
    <location>
        <begin position="205"/>
        <end position="237"/>
    </location>
</feature>